<evidence type="ECO:0000259" key="2">
    <source>
        <dbReference type="Pfam" id="PF14970"/>
    </source>
</evidence>
<dbReference type="InterPro" id="IPR027996">
    <property type="entry name" value="TEDC1_dom"/>
</dbReference>
<accession>D8QRD0</accession>
<evidence type="ECO:0000313" key="4">
    <source>
        <dbReference type="Proteomes" id="UP000001514"/>
    </source>
</evidence>
<dbReference type="InterPro" id="IPR043535">
    <property type="entry name" value="TEDC1"/>
</dbReference>
<feature type="signal peptide" evidence="1">
    <location>
        <begin position="1"/>
        <end position="22"/>
    </location>
</feature>
<dbReference type="OMA" id="ICIEDAM"/>
<feature type="chain" id="PRO_5003121133" description="Tubulin epsilon and delta complex protein 1 domain-containing protein" evidence="1">
    <location>
        <begin position="23"/>
        <end position="402"/>
    </location>
</feature>
<dbReference type="OrthoDB" id="542272at2759"/>
<dbReference type="InParanoid" id="D8QRD0"/>
<keyword evidence="4" id="KW-1185">Reference proteome</keyword>
<dbReference type="HOGENOM" id="CLU_618791_0_0_1"/>
<keyword evidence="1" id="KW-0732">Signal</keyword>
<dbReference type="KEGG" id="smo:SELMODRAFT_403422"/>
<dbReference type="AlphaFoldDB" id="D8QRD0"/>
<protein>
    <recommendedName>
        <fullName evidence="2">Tubulin epsilon and delta complex protein 1 domain-containing protein</fullName>
    </recommendedName>
</protein>
<gene>
    <name evidence="3" type="ORF">SELMODRAFT_403422</name>
</gene>
<feature type="domain" description="Tubulin epsilon and delta complex protein 1" evidence="2">
    <location>
        <begin position="104"/>
        <end position="296"/>
    </location>
</feature>
<reference evidence="3 4" key="1">
    <citation type="journal article" date="2011" name="Science">
        <title>The Selaginella genome identifies genetic changes associated with the evolution of vascular plants.</title>
        <authorList>
            <person name="Banks J.A."/>
            <person name="Nishiyama T."/>
            <person name="Hasebe M."/>
            <person name="Bowman J.L."/>
            <person name="Gribskov M."/>
            <person name="dePamphilis C."/>
            <person name="Albert V.A."/>
            <person name="Aono N."/>
            <person name="Aoyama T."/>
            <person name="Ambrose B.A."/>
            <person name="Ashton N.W."/>
            <person name="Axtell M.J."/>
            <person name="Barker E."/>
            <person name="Barker M.S."/>
            <person name="Bennetzen J.L."/>
            <person name="Bonawitz N.D."/>
            <person name="Chapple C."/>
            <person name="Cheng C."/>
            <person name="Correa L.G."/>
            <person name="Dacre M."/>
            <person name="DeBarry J."/>
            <person name="Dreyer I."/>
            <person name="Elias M."/>
            <person name="Engstrom E.M."/>
            <person name="Estelle M."/>
            <person name="Feng L."/>
            <person name="Finet C."/>
            <person name="Floyd S.K."/>
            <person name="Frommer W.B."/>
            <person name="Fujita T."/>
            <person name="Gramzow L."/>
            <person name="Gutensohn M."/>
            <person name="Harholt J."/>
            <person name="Hattori M."/>
            <person name="Heyl A."/>
            <person name="Hirai T."/>
            <person name="Hiwatashi Y."/>
            <person name="Ishikawa M."/>
            <person name="Iwata M."/>
            <person name="Karol K.G."/>
            <person name="Koehler B."/>
            <person name="Kolukisaoglu U."/>
            <person name="Kubo M."/>
            <person name="Kurata T."/>
            <person name="Lalonde S."/>
            <person name="Li K."/>
            <person name="Li Y."/>
            <person name="Litt A."/>
            <person name="Lyons E."/>
            <person name="Manning G."/>
            <person name="Maruyama T."/>
            <person name="Michael T.P."/>
            <person name="Mikami K."/>
            <person name="Miyazaki S."/>
            <person name="Morinaga S."/>
            <person name="Murata T."/>
            <person name="Mueller-Roeber B."/>
            <person name="Nelson D.R."/>
            <person name="Obara M."/>
            <person name="Oguri Y."/>
            <person name="Olmstead R.G."/>
            <person name="Onodera N."/>
            <person name="Petersen B.L."/>
            <person name="Pils B."/>
            <person name="Prigge M."/>
            <person name="Rensing S.A."/>
            <person name="Riano-Pachon D.M."/>
            <person name="Roberts A.W."/>
            <person name="Sato Y."/>
            <person name="Scheller H.V."/>
            <person name="Schulz B."/>
            <person name="Schulz C."/>
            <person name="Shakirov E.V."/>
            <person name="Shibagaki N."/>
            <person name="Shinohara N."/>
            <person name="Shippen D.E."/>
            <person name="Soerensen I."/>
            <person name="Sotooka R."/>
            <person name="Sugimoto N."/>
            <person name="Sugita M."/>
            <person name="Sumikawa N."/>
            <person name="Tanurdzic M."/>
            <person name="Theissen G."/>
            <person name="Ulvskov P."/>
            <person name="Wakazuki S."/>
            <person name="Weng J.K."/>
            <person name="Willats W.W."/>
            <person name="Wipf D."/>
            <person name="Wolf P.G."/>
            <person name="Yang L."/>
            <person name="Zimmer A.D."/>
            <person name="Zhu Q."/>
            <person name="Mitros T."/>
            <person name="Hellsten U."/>
            <person name="Loque D."/>
            <person name="Otillar R."/>
            <person name="Salamov A."/>
            <person name="Schmutz J."/>
            <person name="Shapiro H."/>
            <person name="Lindquist E."/>
            <person name="Lucas S."/>
            <person name="Rokhsar D."/>
            <person name="Grigoriev I.V."/>
        </authorList>
    </citation>
    <scope>NUCLEOTIDE SEQUENCE [LARGE SCALE GENOMIC DNA]</scope>
</reference>
<dbReference type="Gramene" id="EFJ36760">
    <property type="protein sequence ID" value="EFJ36760"/>
    <property type="gene ID" value="SELMODRAFT_403422"/>
</dbReference>
<proteinExistence type="predicted"/>
<dbReference type="PANTHER" id="PTHR35076:SF1">
    <property type="entry name" value="TUBULIN EPSILON AND DELTA COMPLEX PROTEIN 1"/>
    <property type="match status" value="1"/>
</dbReference>
<evidence type="ECO:0000313" key="3">
    <source>
        <dbReference type="EMBL" id="EFJ36760.1"/>
    </source>
</evidence>
<evidence type="ECO:0000256" key="1">
    <source>
        <dbReference type="SAM" id="SignalP"/>
    </source>
</evidence>
<dbReference type="PANTHER" id="PTHR35076">
    <property type="entry name" value="TUBULIN EPSILON AND DELTA COMPLEX PROTEIN 1"/>
    <property type="match status" value="1"/>
</dbReference>
<dbReference type="Proteomes" id="UP000001514">
    <property type="component" value="Unassembled WGS sequence"/>
</dbReference>
<name>D8QRD0_SELML</name>
<dbReference type="EMBL" id="GL377566">
    <property type="protein sequence ID" value="EFJ36760.1"/>
    <property type="molecule type" value="Genomic_DNA"/>
</dbReference>
<dbReference type="Pfam" id="PF14970">
    <property type="entry name" value="TEDC1"/>
    <property type="match status" value="1"/>
</dbReference>
<sequence>MKEAKASLAFLCSLLESLGVAGVTPDLLRQAKSNAPCAAIKLWRPLHDLVCLHLCCFPCQEDHRELEGFQEIWRSSGVFPGDHGDGIVGFVKFYVALWGYPPSSRFFGLPIDTRESRELLLALGWLLSHCDVFLRGIEARSREISSAIASSSIAAPFPPLPRDVATLAGSRAREVELGVEELVSKVLHSAAQRDREAREGFLADHLLLLHGRIGVILKSIHSLQAWRFRRIHELNQLQLEAIRQKIQHRLYTQFELHLLQDPEAARDHQRVLEAQRQLRSELASFQKHEENFWNWMADENDDEIATPARSLKQEPSSCCGVSQEELIPVIQFLKDPKDQCGVSPVPSEILAVLAPALTTTNHASCSSKKRGDDRAAFGRLRDAGFKYQPSSKLTTIDQSIQR</sequence>
<organism evidence="4">
    <name type="scientific">Selaginella moellendorffii</name>
    <name type="common">Spikemoss</name>
    <dbReference type="NCBI Taxonomy" id="88036"/>
    <lineage>
        <taxon>Eukaryota</taxon>
        <taxon>Viridiplantae</taxon>
        <taxon>Streptophyta</taxon>
        <taxon>Embryophyta</taxon>
        <taxon>Tracheophyta</taxon>
        <taxon>Lycopodiopsida</taxon>
        <taxon>Selaginellales</taxon>
        <taxon>Selaginellaceae</taxon>
        <taxon>Selaginella</taxon>
    </lineage>
</organism>
<dbReference type="eggNOG" id="ENOG502R8CT">
    <property type="taxonomic scope" value="Eukaryota"/>
</dbReference>